<gene>
    <name evidence="6" type="ORF">BCV70DRAFT_201756</name>
</gene>
<dbReference type="InterPro" id="IPR046364">
    <property type="entry name" value="Exo70_C"/>
</dbReference>
<evidence type="ECO:0000256" key="4">
    <source>
        <dbReference type="RuleBase" id="RU365026"/>
    </source>
</evidence>
<name>A0A317XKW1_9BASI</name>
<comment type="similarity">
    <text evidence="1 4">Belongs to the EXO70 family.</text>
</comment>
<dbReference type="InterPro" id="IPR004140">
    <property type="entry name" value="Exo70"/>
</dbReference>
<dbReference type="PANTHER" id="PTHR12542:SF41">
    <property type="entry name" value="EXOCYST COMPLEX COMPONENT 7"/>
    <property type="match status" value="1"/>
</dbReference>
<dbReference type="GO" id="GO:0005546">
    <property type="term" value="F:phosphatidylinositol-4,5-bisphosphate binding"/>
    <property type="evidence" value="ECO:0007669"/>
    <property type="project" value="InterPro"/>
</dbReference>
<organism evidence="6 7">
    <name type="scientific">Testicularia cyperi</name>
    <dbReference type="NCBI Taxonomy" id="1882483"/>
    <lineage>
        <taxon>Eukaryota</taxon>
        <taxon>Fungi</taxon>
        <taxon>Dikarya</taxon>
        <taxon>Basidiomycota</taxon>
        <taxon>Ustilaginomycotina</taxon>
        <taxon>Ustilaginomycetes</taxon>
        <taxon>Ustilaginales</taxon>
        <taxon>Anthracoideaceae</taxon>
        <taxon>Testicularia</taxon>
    </lineage>
</organism>
<comment type="function">
    <text evidence="4">Involved in the secretory pathway as part of the exocyst complex which tethers secretory vesicles to the sites of exocytosis. Also plays a role in the assembly of the exocyst.</text>
</comment>
<dbReference type="STRING" id="1882483.A0A317XKW1"/>
<evidence type="ECO:0000313" key="7">
    <source>
        <dbReference type="Proteomes" id="UP000246740"/>
    </source>
</evidence>
<dbReference type="SUPFAM" id="SSF74788">
    <property type="entry name" value="Cullin repeat-like"/>
    <property type="match status" value="1"/>
</dbReference>
<dbReference type="InterPro" id="IPR016159">
    <property type="entry name" value="Cullin_repeat-like_dom_sf"/>
</dbReference>
<comment type="subcellular location">
    <subcellularLocation>
        <location evidence="4">Bud</location>
    </subcellularLocation>
    <subcellularLocation>
        <location evidence="4">Bud neck</location>
    </subcellularLocation>
</comment>
<dbReference type="Gene3D" id="1.20.1280.170">
    <property type="entry name" value="Exocyst complex component Exo70"/>
    <property type="match status" value="1"/>
</dbReference>
<dbReference type="GO" id="GO:0015031">
    <property type="term" value="P:protein transport"/>
    <property type="evidence" value="ECO:0007669"/>
    <property type="project" value="UniProtKB-KW"/>
</dbReference>
<keyword evidence="7" id="KW-1185">Reference proteome</keyword>
<dbReference type="PANTHER" id="PTHR12542">
    <property type="entry name" value="EXOCYST COMPLEX PROTEIN EXO70"/>
    <property type="match status" value="1"/>
</dbReference>
<evidence type="ECO:0000256" key="1">
    <source>
        <dbReference type="ARBA" id="ARBA00006756"/>
    </source>
</evidence>
<dbReference type="GO" id="GO:0006887">
    <property type="term" value="P:exocytosis"/>
    <property type="evidence" value="ECO:0007669"/>
    <property type="project" value="UniProtKB-KW"/>
</dbReference>
<dbReference type="InParanoid" id="A0A317XKW1"/>
<reference evidence="6 7" key="1">
    <citation type="journal article" date="2018" name="Mol. Biol. Evol.">
        <title>Broad Genomic Sampling Reveals a Smut Pathogenic Ancestry of the Fungal Clade Ustilaginomycotina.</title>
        <authorList>
            <person name="Kijpornyongpan T."/>
            <person name="Mondo S.J."/>
            <person name="Barry K."/>
            <person name="Sandor L."/>
            <person name="Lee J."/>
            <person name="Lipzen A."/>
            <person name="Pangilinan J."/>
            <person name="LaButti K."/>
            <person name="Hainaut M."/>
            <person name="Henrissat B."/>
            <person name="Grigoriev I.V."/>
            <person name="Spatafora J.W."/>
            <person name="Aime M.C."/>
        </authorList>
    </citation>
    <scope>NUCLEOTIDE SEQUENCE [LARGE SCALE GENOMIC DNA]</scope>
    <source>
        <strain evidence="6 7">MCA 3645</strain>
    </source>
</reference>
<keyword evidence="4" id="KW-0653">Protein transport</keyword>
<proteinExistence type="inferred from homology"/>
<keyword evidence="2 4" id="KW-0813">Transport</keyword>
<evidence type="ECO:0000256" key="3">
    <source>
        <dbReference type="ARBA" id="ARBA00022483"/>
    </source>
</evidence>
<feature type="domain" description="Exocyst complex subunit Exo70 C-terminal" evidence="5">
    <location>
        <begin position="310"/>
        <end position="728"/>
    </location>
</feature>
<protein>
    <recommendedName>
        <fullName evidence="4">Exocyst complex protein EXO70</fullName>
    </recommendedName>
</protein>
<accession>A0A317XKW1</accession>
<dbReference type="Proteomes" id="UP000246740">
    <property type="component" value="Unassembled WGS sequence"/>
</dbReference>
<dbReference type="EMBL" id="KZ819198">
    <property type="protein sequence ID" value="PWY98442.1"/>
    <property type="molecule type" value="Genomic_DNA"/>
</dbReference>
<dbReference type="Pfam" id="PF20669">
    <property type="entry name" value="Exo70_N"/>
    <property type="match status" value="1"/>
</dbReference>
<dbReference type="GO" id="GO:0000145">
    <property type="term" value="C:exocyst"/>
    <property type="evidence" value="ECO:0007669"/>
    <property type="project" value="InterPro"/>
</dbReference>
<dbReference type="GO" id="GO:0005935">
    <property type="term" value="C:cellular bud neck"/>
    <property type="evidence" value="ECO:0007669"/>
    <property type="project" value="UniProtKB-SubCell"/>
</dbReference>
<evidence type="ECO:0000256" key="2">
    <source>
        <dbReference type="ARBA" id="ARBA00022448"/>
    </source>
</evidence>
<dbReference type="AlphaFoldDB" id="A0A317XKW1"/>
<evidence type="ECO:0000259" key="5">
    <source>
        <dbReference type="Pfam" id="PF03081"/>
    </source>
</evidence>
<sequence length="732" mass="80701">MSLGAGQSSKYGGTSPTLGASSGRFQAFAGTSSGSHSSTAHNDTELAFAELQVLSQNQRKLANLTNRMTTILSGFDKRLIKLEGSILPIHKSTQKLTRMSDNIDLTLATLNKTLGHYDVVIDEQPILKQGPDVRDTRPYIDTIDRVIKGLRYLQRSDLKSQEGVMKKMTDLIELGARNLTTVISDWVSADSEPIDATEVNPRTFSYPVLSEPTNDAIVPILNYLSTLPEHPRTGYTPLPAALAVYASVRSDYLVKSLSPMVDRMHSFALEKVGVRGSGMVMVMQEDDDDHTGDYRRGESGTVELFESFYAMLYNEHTILEGLLTSAELGRETLLLASAFSQLAAGPLAKLVEALSSIQSHVRRHLSTHTSFLLDLIGGLSNVILTGRWDILIRWMEDSPDEPLQASVRITKTDLDLNAGFAPAAEVLEIYSKLKNTAIGIFPRFIEDVKGIPARRAAEVPSTTVNEITYMGLHFIRQNVEYSDVTSPLLQTLGNGNWMMSSGTAPVLSLGLDNDPSKHSIVGDYLNDVVAVVLTALEARSKAIRQPSTASIFLLNNIGHLRRMLAAPLPSYLGANEDGSAASTISLHLGEMGDDLLATALRQANTAYLDAWSPVVAPLMDDQPLAHTSQYHRHATTKLIGVGSGSEKNQVKDRFAKFYEGLEDLERLHRAYPFSKQDQDLKDRLRRDVTRLVCPMYTRFLAKHKAGDFTKNPSKHIRMSEQEVEDKIASLFR</sequence>
<evidence type="ECO:0000313" key="6">
    <source>
        <dbReference type="EMBL" id="PWY98442.1"/>
    </source>
</evidence>
<keyword evidence="3 4" id="KW-0268">Exocytosis</keyword>
<dbReference type="OrthoDB" id="1922221at2759"/>
<dbReference type="Pfam" id="PF03081">
    <property type="entry name" value="Exo70_C"/>
    <property type="match status" value="1"/>
</dbReference>